<sequence>MKKYAYLFGLLMCWGVQTAQAQLYDCPEEIFPRQDKATKLWGYKNFMGEWRVPATFVKAYSFEGKNAIVIQGKQYGILNCEGRLVATGYDEFASFIFGKGWGKIGGKWALVDDKGRQLIAPTYSQIKEISPRTGSLTWVEKQEKWGLISKENGRFIIPLEYDSYLNLSDSAAIVRQANTFRVMEYARGTVVQDNISAVLPLGGNPALYAFRRNGKWGVINSFASLVMPIDADTVWRSGNHLYIKQNNKTGVRTLRGRDVILCEYDEITPFSEGFVRVRKGNLCGLVSQKGEIAVPVQYDAAEAVHNQQTILRKNNTYGVWNVRTNQFVIPLSQQLIQRNDKYEFYAVTTENKAFFTGLDGKKLNQEAFDSIYVNDDITRMRVRDKGRFKFYNAQLLRYASELNFEQAQPFVGDFACVKNNGFWGVINAQGVQTLPYSYEEAPVYLSVAGVNKQLLKIKEKGSYGVAEATGKLLLNVQYQEVVPSEQKLFKVKQSDKWGLVRLNAEPVVEPTYSQMSNGQDSPAGTPEFPAIVKKGKKVGLLNAKGEQVFEAEAETLQFLGDGVYGYVSKQKWNLVNVQGKPVEVSGIEEIRPFSEHLAAAKSAGRWGFVTANGQWQMQPQYETVTDFNGKSAYVQTNGKWGAVNRNGKFLLPAEYDGYEVLSNGTRHLIKK</sequence>
<organism evidence="2 3">
    <name type="scientific">Flexibacter flexilis DSM 6793</name>
    <dbReference type="NCBI Taxonomy" id="927664"/>
    <lineage>
        <taxon>Bacteria</taxon>
        <taxon>Pseudomonadati</taxon>
        <taxon>Bacteroidota</taxon>
        <taxon>Cytophagia</taxon>
        <taxon>Cytophagales</taxon>
        <taxon>Flexibacteraceae</taxon>
        <taxon>Flexibacter</taxon>
    </lineage>
</organism>
<gene>
    <name evidence="2" type="ORF">SAMN05421780_101632</name>
</gene>
<dbReference type="PANTHER" id="PTHR37841">
    <property type="entry name" value="GLR2918 PROTEIN"/>
    <property type="match status" value="1"/>
</dbReference>
<dbReference type="STRING" id="927664.SAMN05421780_101632"/>
<evidence type="ECO:0000313" key="3">
    <source>
        <dbReference type="Proteomes" id="UP000199514"/>
    </source>
</evidence>
<evidence type="ECO:0000256" key="1">
    <source>
        <dbReference type="SAM" id="SignalP"/>
    </source>
</evidence>
<proteinExistence type="predicted"/>
<dbReference type="Pfam" id="PF14903">
    <property type="entry name" value="WG_beta_rep"/>
    <property type="match status" value="5"/>
</dbReference>
<name>A0A1I1EB97_9BACT</name>
<dbReference type="EMBL" id="FOLE01000001">
    <property type="protein sequence ID" value="SFB82193.1"/>
    <property type="molecule type" value="Genomic_DNA"/>
</dbReference>
<keyword evidence="3" id="KW-1185">Reference proteome</keyword>
<evidence type="ECO:0000313" key="2">
    <source>
        <dbReference type="EMBL" id="SFB82193.1"/>
    </source>
</evidence>
<reference evidence="2 3" key="1">
    <citation type="submission" date="2016-10" db="EMBL/GenBank/DDBJ databases">
        <authorList>
            <person name="de Groot N.N."/>
        </authorList>
    </citation>
    <scope>NUCLEOTIDE SEQUENCE [LARGE SCALE GENOMIC DNA]</scope>
    <source>
        <strain evidence="2 3">DSM 6793</strain>
    </source>
</reference>
<accession>A0A1I1EB97</accession>
<feature type="signal peptide" evidence="1">
    <location>
        <begin position="1"/>
        <end position="21"/>
    </location>
</feature>
<dbReference type="InterPro" id="IPR032774">
    <property type="entry name" value="WG_beta_rep"/>
</dbReference>
<dbReference type="Proteomes" id="UP000199514">
    <property type="component" value="Unassembled WGS sequence"/>
</dbReference>
<keyword evidence="1" id="KW-0732">Signal</keyword>
<dbReference type="OrthoDB" id="2485468at2"/>
<protein>
    <submittedName>
        <fullName evidence="2">WG containing repeat-containing protein</fullName>
    </submittedName>
</protein>
<dbReference type="PANTHER" id="PTHR37841:SF1">
    <property type="entry name" value="DUF3298 DOMAIN-CONTAINING PROTEIN"/>
    <property type="match status" value="1"/>
</dbReference>
<dbReference type="RefSeq" id="WP_091507138.1">
    <property type="nucleotide sequence ID" value="NZ_FOLE01000001.1"/>
</dbReference>
<feature type="chain" id="PRO_5011537715" evidence="1">
    <location>
        <begin position="22"/>
        <end position="671"/>
    </location>
</feature>
<dbReference type="AlphaFoldDB" id="A0A1I1EB97"/>